<evidence type="ECO:0000256" key="5">
    <source>
        <dbReference type="ARBA" id="ARBA00023125"/>
    </source>
</evidence>
<proteinExistence type="inferred from homology"/>
<evidence type="ECO:0000259" key="8">
    <source>
        <dbReference type="PROSITE" id="PS51740"/>
    </source>
</evidence>
<accession>A0A1Y6K7F2</accession>
<dbReference type="NCBIfam" id="TIGR00242">
    <property type="entry name" value="division/cell wall cluster transcriptional repressor MraZ"/>
    <property type="match status" value="1"/>
</dbReference>
<dbReference type="SUPFAM" id="SSF89447">
    <property type="entry name" value="AbrB/MazE/MraZ-like"/>
    <property type="match status" value="1"/>
</dbReference>
<dbReference type="HAMAP" id="MF_01008">
    <property type="entry name" value="MraZ"/>
    <property type="match status" value="1"/>
</dbReference>
<dbReference type="PANTHER" id="PTHR34701:SF1">
    <property type="entry name" value="TRANSCRIPTIONAL REGULATOR MRAZ"/>
    <property type="match status" value="1"/>
</dbReference>
<dbReference type="RefSeq" id="WP_157891806.1">
    <property type="nucleotide sequence ID" value="NZ_LT859958.1"/>
</dbReference>
<feature type="domain" description="SpoVT-AbrB" evidence="8">
    <location>
        <begin position="6"/>
        <end position="48"/>
    </location>
</feature>
<dbReference type="InterPro" id="IPR038619">
    <property type="entry name" value="MraZ_sf"/>
</dbReference>
<dbReference type="PANTHER" id="PTHR34701">
    <property type="entry name" value="TRANSCRIPTIONAL REGULATOR MRAZ"/>
    <property type="match status" value="1"/>
</dbReference>
<keyword evidence="6 7" id="KW-0804">Transcription</keyword>
<dbReference type="CDD" id="cd16320">
    <property type="entry name" value="MraZ_N"/>
    <property type="match status" value="1"/>
</dbReference>
<dbReference type="CDD" id="cd16321">
    <property type="entry name" value="MraZ_C"/>
    <property type="match status" value="1"/>
</dbReference>
<keyword evidence="4 7" id="KW-0805">Transcription regulation</keyword>
<dbReference type="GO" id="GO:0000976">
    <property type="term" value="F:transcription cis-regulatory region binding"/>
    <property type="evidence" value="ECO:0007669"/>
    <property type="project" value="TreeGrafter"/>
</dbReference>
<evidence type="ECO:0000256" key="4">
    <source>
        <dbReference type="ARBA" id="ARBA00023015"/>
    </source>
</evidence>
<comment type="subcellular location">
    <subcellularLocation>
        <location evidence="7">Cytoplasm</location>
        <location evidence="7">Nucleoid</location>
    </subcellularLocation>
</comment>
<keyword evidence="10" id="KW-1185">Reference proteome</keyword>
<evidence type="ECO:0000256" key="3">
    <source>
        <dbReference type="ARBA" id="ARBA00022737"/>
    </source>
</evidence>
<dbReference type="InterPro" id="IPR035644">
    <property type="entry name" value="MraZ_C"/>
</dbReference>
<keyword evidence="2 7" id="KW-0963">Cytoplasm</keyword>
<comment type="similarity">
    <text evidence="7">Belongs to the MraZ family.</text>
</comment>
<dbReference type="InterPro" id="IPR020603">
    <property type="entry name" value="MraZ_dom"/>
</dbReference>
<dbReference type="GO" id="GO:2000143">
    <property type="term" value="P:negative regulation of DNA-templated transcription initiation"/>
    <property type="evidence" value="ECO:0007669"/>
    <property type="project" value="TreeGrafter"/>
</dbReference>
<organism evidence="9 10">
    <name type="scientific">Candidatus Brevifilum fermentans</name>
    <dbReference type="NCBI Taxonomy" id="1986204"/>
    <lineage>
        <taxon>Bacteria</taxon>
        <taxon>Bacillati</taxon>
        <taxon>Chloroflexota</taxon>
        <taxon>Anaerolineae</taxon>
        <taxon>Anaerolineales</taxon>
        <taxon>Anaerolineaceae</taxon>
        <taxon>Candidatus Brevifilum</taxon>
    </lineage>
</organism>
<gene>
    <name evidence="7 9" type="primary">mraZ</name>
    <name evidence="9" type="ORF">CFX1CAM_1743</name>
</gene>
<keyword evidence="3" id="KW-0677">Repeat</keyword>
<evidence type="ECO:0000313" key="10">
    <source>
        <dbReference type="Proteomes" id="UP000195514"/>
    </source>
</evidence>
<dbReference type="KEGG" id="abat:CFX1CAM_1743"/>
<protein>
    <recommendedName>
        <fullName evidence="1 7">Transcriptional regulator MraZ</fullName>
    </recommendedName>
</protein>
<dbReference type="Pfam" id="PF02381">
    <property type="entry name" value="MraZ"/>
    <property type="match status" value="2"/>
</dbReference>
<evidence type="ECO:0000256" key="6">
    <source>
        <dbReference type="ARBA" id="ARBA00023163"/>
    </source>
</evidence>
<evidence type="ECO:0000256" key="1">
    <source>
        <dbReference type="ARBA" id="ARBA00013860"/>
    </source>
</evidence>
<sequence>MNFFGRYEHTIDEKGRITIPSEYREVLGDSVYVTQGFDGNLQAFHIQMFERLSEQLRSIGFLSPNSRLLRRLLFSNAKQINFDSAGRILIPAFLRETANLETTAMVVGMGEFFEIWTPERWQDQQNALNDVEANEQRFSALDLTTLL</sequence>
<reference evidence="10" key="1">
    <citation type="submission" date="2017-05" db="EMBL/GenBank/DDBJ databases">
        <authorList>
            <person name="Kirkegaard R."/>
            <person name="Mcilroy J S."/>
        </authorList>
    </citation>
    <scope>NUCLEOTIDE SEQUENCE [LARGE SCALE GENOMIC DNA]</scope>
</reference>
<dbReference type="AlphaFoldDB" id="A0A1Y6K7F2"/>
<evidence type="ECO:0000256" key="2">
    <source>
        <dbReference type="ARBA" id="ARBA00022490"/>
    </source>
</evidence>
<keyword evidence="5 7" id="KW-0238">DNA-binding</keyword>
<evidence type="ECO:0000313" key="9">
    <source>
        <dbReference type="EMBL" id="SMX54808.1"/>
    </source>
</evidence>
<dbReference type="Proteomes" id="UP000195514">
    <property type="component" value="Chromosome I"/>
</dbReference>
<dbReference type="InterPro" id="IPR007159">
    <property type="entry name" value="SpoVT-AbrB_dom"/>
</dbReference>
<dbReference type="Gene3D" id="3.40.1550.20">
    <property type="entry name" value="Transcriptional regulator MraZ domain"/>
    <property type="match status" value="1"/>
</dbReference>
<dbReference type="InterPro" id="IPR035642">
    <property type="entry name" value="MraZ_N"/>
</dbReference>
<dbReference type="InterPro" id="IPR003444">
    <property type="entry name" value="MraZ"/>
</dbReference>
<dbReference type="EMBL" id="LT859958">
    <property type="protein sequence ID" value="SMX54808.1"/>
    <property type="molecule type" value="Genomic_DNA"/>
</dbReference>
<dbReference type="InterPro" id="IPR037914">
    <property type="entry name" value="SpoVT-AbrB_sf"/>
</dbReference>
<dbReference type="OrthoDB" id="9807753at2"/>
<dbReference type="GO" id="GO:0009295">
    <property type="term" value="C:nucleoid"/>
    <property type="evidence" value="ECO:0007669"/>
    <property type="project" value="UniProtKB-SubCell"/>
</dbReference>
<dbReference type="GO" id="GO:0005737">
    <property type="term" value="C:cytoplasm"/>
    <property type="evidence" value="ECO:0007669"/>
    <property type="project" value="UniProtKB-UniRule"/>
</dbReference>
<dbReference type="GO" id="GO:0003700">
    <property type="term" value="F:DNA-binding transcription factor activity"/>
    <property type="evidence" value="ECO:0007669"/>
    <property type="project" value="UniProtKB-UniRule"/>
</dbReference>
<dbReference type="PROSITE" id="PS51740">
    <property type="entry name" value="SPOVT_ABRB"/>
    <property type="match status" value="2"/>
</dbReference>
<comment type="subunit">
    <text evidence="7">Forms oligomers.</text>
</comment>
<feature type="domain" description="SpoVT-AbrB" evidence="8">
    <location>
        <begin position="77"/>
        <end position="120"/>
    </location>
</feature>
<evidence type="ECO:0000256" key="7">
    <source>
        <dbReference type="HAMAP-Rule" id="MF_01008"/>
    </source>
</evidence>
<name>A0A1Y6K7F2_9CHLR</name>